<proteinExistence type="predicted"/>
<evidence type="ECO:0000313" key="2">
    <source>
        <dbReference type="EMBL" id="KAF6821384.1"/>
    </source>
</evidence>
<feature type="region of interest" description="Disordered" evidence="1">
    <location>
        <begin position="1"/>
        <end position="23"/>
    </location>
</feature>
<keyword evidence="3" id="KW-1185">Reference proteome</keyword>
<dbReference type="EMBL" id="WIGO01000261">
    <property type="protein sequence ID" value="KAF6821384.1"/>
    <property type="molecule type" value="Genomic_DNA"/>
</dbReference>
<name>A0A8H6JXZ6_9PEZI</name>
<sequence length="179" mass="19157">MLSSQFKGRQDEPGDPPSGSLLELLRSEGKPFRIPVVLCGKTEKIGSGVIAALKPEFEVVHFITTPASGAEIIPALLAGREPPSHPESSSIGSGEYAETPRAVILGAAFDEEATQTLRKAVSEATGARRVPWLRHDASKPAPPIGPEYGKAVVARVREVLERLEGEGKLDGTYGEDVWY</sequence>
<dbReference type="Proteomes" id="UP000654918">
    <property type="component" value="Unassembled WGS sequence"/>
</dbReference>
<protein>
    <submittedName>
        <fullName evidence="2">Uncharacterized protein</fullName>
    </submittedName>
</protein>
<reference evidence="2" key="1">
    <citation type="journal article" date="2020" name="Phytopathology">
        <title>Genome Sequence Resources of Colletotrichum truncatum, C. plurivorum, C. musicola, and C. sojae: Four Species Pathogenic to Soybean (Glycine max).</title>
        <authorList>
            <person name="Rogerio F."/>
            <person name="Boufleur T.R."/>
            <person name="Ciampi-Guillardi M."/>
            <person name="Sukno S.A."/>
            <person name="Thon M.R."/>
            <person name="Massola Junior N.S."/>
            <person name="Baroncelli R."/>
        </authorList>
    </citation>
    <scope>NUCLEOTIDE SEQUENCE</scope>
    <source>
        <strain evidence="2">LFN00145</strain>
    </source>
</reference>
<accession>A0A8H6JXZ6</accession>
<gene>
    <name evidence="2" type="ORF">CPLU01_12518</name>
</gene>
<comment type="caution">
    <text evidence="2">The sequence shown here is derived from an EMBL/GenBank/DDBJ whole genome shotgun (WGS) entry which is preliminary data.</text>
</comment>
<organism evidence="2 3">
    <name type="scientific">Colletotrichum plurivorum</name>
    <dbReference type="NCBI Taxonomy" id="2175906"/>
    <lineage>
        <taxon>Eukaryota</taxon>
        <taxon>Fungi</taxon>
        <taxon>Dikarya</taxon>
        <taxon>Ascomycota</taxon>
        <taxon>Pezizomycotina</taxon>
        <taxon>Sordariomycetes</taxon>
        <taxon>Hypocreomycetidae</taxon>
        <taxon>Glomerellales</taxon>
        <taxon>Glomerellaceae</taxon>
        <taxon>Colletotrichum</taxon>
        <taxon>Colletotrichum orchidearum species complex</taxon>
    </lineage>
</organism>
<evidence type="ECO:0000256" key="1">
    <source>
        <dbReference type="SAM" id="MobiDB-lite"/>
    </source>
</evidence>
<dbReference type="AlphaFoldDB" id="A0A8H6JXZ6"/>
<evidence type="ECO:0000313" key="3">
    <source>
        <dbReference type="Proteomes" id="UP000654918"/>
    </source>
</evidence>